<gene>
    <name evidence="1" type="ORF">LCGC14_1072060</name>
</gene>
<evidence type="ECO:0000313" key="1">
    <source>
        <dbReference type="EMBL" id="KKN06951.1"/>
    </source>
</evidence>
<comment type="caution">
    <text evidence="1">The sequence shown here is derived from an EMBL/GenBank/DDBJ whole genome shotgun (WGS) entry which is preliminary data.</text>
</comment>
<reference evidence="1" key="1">
    <citation type="journal article" date="2015" name="Nature">
        <title>Complex archaea that bridge the gap between prokaryotes and eukaryotes.</title>
        <authorList>
            <person name="Spang A."/>
            <person name="Saw J.H."/>
            <person name="Jorgensen S.L."/>
            <person name="Zaremba-Niedzwiedzka K."/>
            <person name="Martijn J."/>
            <person name="Lind A.E."/>
            <person name="van Eijk R."/>
            <person name="Schleper C."/>
            <person name="Guy L."/>
            <person name="Ettema T.J."/>
        </authorList>
    </citation>
    <scope>NUCLEOTIDE SEQUENCE</scope>
</reference>
<protein>
    <submittedName>
        <fullName evidence="1">Uncharacterized protein</fullName>
    </submittedName>
</protein>
<dbReference type="EMBL" id="LAZR01004623">
    <property type="protein sequence ID" value="KKN06951.1"/>
    <property type="molecule type" value="Genomic_DNA"/>
</dbReference>
<organism evidence="1">
    <name type="scientific">marine sediment metagenome</name>
    <dbReference type="NCBI Taxonomy" id="412755"/>
    <lineage>
        <taxon>unclassified sequences</taxon>
        <taxon>metagenomes</taxon>
        <taxon>ecological metagenomes</taxon>
    </lineage>
</organism>
<dbReference type="AlphaFoldDB" id="A0A0F9Q120"/>
<accession>A0A0F9Q120</accession>
<sequence>MHKEKRWWQQEVNCCPACGSVDIRYRRSEKMWVCNRLYCGSTFENPILSSKDNRECIRSLRQNYSSKFPF</sequence>
<proteinExistence type="predicted"/>
<name>A0A0F9Q120_9ZZZZ</name>